<dbReference type="PROSITE" id="PS51118">
    <property type="entry name" value="HTH_HXLR"/>
    <property type="match status" value="1"/>
</dbReference>
<accession>A0AAP9EV40</accession>
<evidence type="ECO:0000313" key="3">
    <source>
        <dbReference type="Proteomes" id="UP000323560"/>
    </source>
</evidence>
<dbReference type="InterPro" id="IPR036388">
    <property type="entry name" value="WH-like_DNA-bd_sf"/>
</dbReference>
<proteinExistence type="predicted"/>
<sequence length="53" mass="6129">MTIFGLKGPELNRDTSSYVLSRIGDEWSVLIIMMLAEGPMRFNELKRSIRRIS</sequence>
<evidence type="ECO:0000259" key="1">
    <source>
        <dbReference type="PROSITE" id="PS51118"/>
    </source>
</evidence>
<dbReference type="EMBL" id="CP043043">
    <property type="protein sequence ID" value="QEH96942.1"/>
    <property type="molecule type" value="Genomic_DNA"/>
</dbReference>
<dbReference type="SUPFAM" id="SSF46785">
    <property type="entry name" value="Winged helix' DNA-binding domain"/>
    <property type="match status" value="1"/>
</dbReference>
<name>A0AAP9EV40_GLUTH</name>
<dbReference type="RefSeq" id="WP_082784403.1">
    <property type="nucleotide sequence ID" value="NZ_CP043043.1"/>
</dbReference>
<feature type="domain" description="HTH hxlR-type" evidence="1">
    <location>
        <begin position="8"/>
        <end position="53"/>
    </location>
</feature>
<dbReference type="KEGG" id="gti:FXF46_12175"/>
<dbReference type="Proteomes" id="UP000323560">
    <property type="component" value="Chromosome"/>
</dbReference>
<gene>
    <name evidence="2" type="ORF">FXF46_12175</name>
</gene>
<organism evidence="2 3">
    <name type="scientific">Gluconobacter thailandicus</name>
    <dbReference type="NCBI Taxonomy" id="257438"/>
    <lineage>
        <taxon>Bacteria</taxon>
        <taxon>Pseudomonadati</taxon>
        <taxon>Pseudomonadota</taxon>
        <taxon>Alphaproteobacteria</taxon>
        <taxon>Acetobacterales</taxon>
        <taxon>Acetobacteraceae</taxon>
        <taxon>Gluconobacter</taxon>
    </lineage>
</organism>
<dbReference type="Gene3D" id="1.10.10.10">
    <property type="entry name" value="Winged helix-like DNA-binding domain superfamily/Winged helix DNA-binding domain"/>
    <property type="match status" value="1"/>
</dbReference>
<evidence type="ECO:0000313" key="2">
    <source>
        <dbReference type="EMBL" id="QEH96942.1"/>
    </source>
</evidence>
<reference evidence="2 3" key="1">
    <citation type="submission" date="2019-08" db="EMBL/GenBank/DDBJ databases">
        <title>Gluconobacter frateurii HD924 genome.</title>
        <authorList>
            <person name="Liu Y."/>
            <person name="Zhang P."/>
        </authorList>
    </citation>
    <scope>NUCLEOTIDE SEQUENCE [LARGE SCALE GENOMIC DNA]</scope>
    <source>
        <strain evidence="2 3">HD924</strain>
    </source>
</reference>
<dbReference type="InterPro" id="IPR002577">
    <property type="entry name" value="HTH_HxlR"/>
</dbReference>
<dbReference type="AlphaFoldDB" id="A0AAP9EV40"/>
<dbReference type="Pfam" id="PF01638">
    <property type="entry name" value="HxlR"/>
    <property type="match status" value="1"/>
</dbReference>
<protein>
    <submittedName>
        <fullName evidence="2">Helix-turn-helix transcriptional regulator</fullName>
    </submittedName>
</protein>
<dbReference type="InterPro" id="IPR036390">
    <property type="entry name" value="WH_DNA-bd_sf"/>
</dbReference>